<sequence length="859" mass="99327">MVNLSFIQQEMIQYGMSIYFSLGLVGNICNCIMFIQPVYRRTPSSIYFLSLSIFLIIYLFWTIVLLFYTLDHIDPHTQSSFYCKIQLYGTHVLNQCIRYIVVFACADRFFVTQTNLRIRSLNSRQVAMKLVFIICPISLVIAIHVPILMNISGNVCGRFGLYKLIYAIYQIIIISILPLILMSIFGILTIRSLNQRHVNQVRAKQRDRDFMHLTIAEVIVHVFTSIPYSIYLIYNAITYSIVIENSPRDDIEEFIFFVTQFITYLTSVVSFYVFISTSKPFRNEFINLLDKNITKSSYPYLTECFRNTILQWVPMGIFWLVLPLWIYMLIRERIKSQPIPISGLFITKMILAVQFLLIQIFRIINYTILSTEQNGQAICFTSVLYIITALTILWLMNYDRLKSIYASGLLFVFWLLVSLAIVPDIIDYSIKVQQQIGSKKLWIKSVSIWIHFILALGSFIANCFAEKYVPIETISDKMPIVPELYVNFLSRIFCTWVTPLIVRGYKAPLTENDCWQLPLSEQTVTVAHQVQNCMKGMNMQTTSMSYENISTATQIKDENRNLLNDLPMVDIKKHEKKTVFWRALFGAFIDKIISGGLIKFVHDLFQLTGPLVLKLFLNFFTDPTKPKWLGIFYAILISTMVFCQVIFLRAYFHCQFLVGLRFRSAITGLVYRKSLKLSNSSRHASTTGEIINLMSIDASHFADITTQLHMLWSAPFQILVILILLYQQMQLAIIPGVALLLIMIPINLFIQRLQKQLTSKQMTVKDERIKMMNEILNGIRVLKLYGWEPAFIRLISRIRQNELGYIRQQAVIGAISSILWTFTPILVSITTFATYVLLSDSNILTAEKAFVSLALFNLL</sequence>
<evidence type="ECO:0000256" key="10">
    <source>
        <dbReference type="ARBA" id="ARBA00023136"/>
    </source>
</evidence>
<feature type="transmembrane region" description="Helical" evidence="11">
    <location>
        <begin position="732"/>
        <end position="750"/>
    </location>
</feature>
<comment type="similarity">
    <text evidence="2">Belongs to the ABC transporter superfamily. ABCC family. Conjugate transporter (TC 3.A.1.208) subfamily.</text>
</comment>
<protein>
    <submittedName>
        <fullName evidence="14">Uncharacterized protein</fullName>
    </submittedName>
</protein>
<accession>A0A819UP47</accession>
<dbReference type="GO" id="GO:0140359">
    <property type="term" value="F:ABC-type transporter activity"/>
    <property type="evidence" value="ECO:0007669"/>
    <property type="project" value="InterPro"/>
</dbReference>
<dbReference type="EMBL" id="CAJOBB010004660">
    <property type="protein sequence ID" value="CAF4098215.1"/>
    <property type="molecule type" value="Genomic_DNA"/>
</dbReference>
<keyword evidence="9 11" id="KW-1133">Transmembrane helix</keyword>
<dbReference type="GO" id="GO:0005524">
    <property type="term" value="F:ATP binding"/>
    <property type="evidence" value="ECO:0007669"/>
    <property type="project" value="UniProtKB-KW"/>
</dbReference>
<dbReference type="InterPro" id="IPR050173">
    <property type="entry name" value="ABC_transporter_C-like"/>
</dbReference>
<dbReference type="InterPro" id="IPR036640">
    <property type="entry name" value="ABC1_TM_sf"/>
</dbReference>
<name>A0A819UP47_9BILA</name>
<evidence type="ECO:0000259" key="13">
    <source>
        <dbReference type="PROSITE" id="PS50929"/>
    </source>
</evidence>
<evidence type="ECO:0000259" key="12">
    <source>
        <dbReference type="PROSITE" id="PS50262"/>
    </source>
</evidence>
<evidence type="ECO:0000313" key="15">
    <source>
        <dbReference type="Proteomes" id="UP000663868"/>
    </source>
</evidence>
<dbReference type="GO" id="GO:0004930">
    <property type="term" value="F:G protein-coupled receptor activity"/>
    <property type="evidence" value="ECO:0007669"/>
    <property type="project" value="InterPro"/>
</dbReference>
<keyword evidence="5 11" id="KW-0812">Transmembrane</keyword>
<evidence type="ECO:0000256" key="11">
    <source>
        <dbReference type="SAM" id="Phobius"/>
    </source>
</evidence>
<evidence type="ECO:0000256" key="1">
    <source>
        <dbReference type="ARBA" id="ARBA00004128"/>
    </source>
</evidence>
<dbReference type="InterPro" id="IPR011527">
    <property type="entry name" value="ABC1_TM_dom"/>
</dbReference>
<evidence type="ECO:0000256" key="7">
    <source>
        <dbReference type="ARBA" id="ARBA00022741"/>
    </source>
</evidence>
<dbReference type="Pfam" id="PF00664">
    <property type="entry name" value="ABC_membrane"/>
    <property type="match status" value="1"/>
</dbReference>
<dbReference type="PROSITE" id="PS50262">
    <property type="entry name" value="G_PROTEIN_RECEP_F1_2"/>
    <property type="match status" value="1"/>
</dbReference>
<feature type="domain" description="G-protein coupled receptors family 1 profile" evidence="12">
    <location>
        <begin position="26"/>
        <end position="274"/>
    </location>
</feature>
<dbReference type="Gene3D" id="1.20.1070.10">
    <property type="entry name" value="Rhodopsin 7-helix transmembrane proteins"/>
    <property type="match status" value="1"/>
</dbReference>
<evidence type="ECO:0000256" key="8">
    <source>
        <dbReference type="ARBA" id="ARBA00022840"/>
    </source>
</evidence>
<gene>
    <name evidence="14" type="ORF">KXQ929_LOCUS34370</name>
</gene>
<comment type="subcellular location">
    <subcellularLocation>
        <location evidence="1">Vacuole membrane</location>
        <topology evidence="1">Multi-pass membrane protein</topology>
    </subcellularLocation>
</comment>
<dbReference type="Pfam" id="PF00001">
    <property type="entry name" value="7tm_1"/>
    <property type="match status" value="1"/>
</dbReference>
<feature type="transmembrane region" description="Helical" evidence="11">
    <location>
        <begin position="210"/>
        <end position="234"/>
    </location>
</feature>
<feature type="transmembrane region" description="Helical" evidence="11">
    <location>
        <begin position="628"/>
        <end position="652"/>
    </location>
</feature>
<dbReference type="InterPro" id="IPR000276">
    <property type="entry name" value="GPCR_Rhodpsn"/>
</dbReference>
<dbReference type="PROSITE" id="PS50929">
    <property type="entry name" value="ABC_TM1F"/>
    <property type="match status" value="1"/>
</dbReference>
<feature type="non-terminal residue" evidence="14">
    <location>
        <position position="859"/>
    </location>
</feature>
<keyword evidence="7" id="KW-0547">Nucleotide-binding</keyword>
<dbReference type="InterPro" id="IPR017452">
    <property type="entry name" value="GPCR_Rhodpsn_7TM"/>
</dbReference>
<dbReference type="CDD" id="cd18595">
    <property type="entry name" value="ABC_6TM_MRP1_2_3_6_D1_like"/>
    <property type="match status" value="1"/>
</dbReference>
<dbReference type="InterPro" id="IPR056227">
    <property type="entry name" value="TMD0_ABC"/>
</dbReference>
<feature type="transmembrane region" description="Helical" evidence="11">
    <location>
        <begin position="254"/>
        <end position="275"/>
    </location>
</feature>
<keyword evidence="6" id="KW-0677">Repeat</keyword>
<keyword evidence="3" id="KW-0813">Transport</keyword>
<dbReference type="AlphaFoldDB" id="A0A819UP47"/>
<evidence type="ECO:0000256" key="4">
    <source>
        <dbReference type="ARBA" id="ARBA00022554"/>
    </source>
</evidence>
<dbReference type="Proteomes" id="UP000663868">
    <property type="component" value="Unassembled WGS sequence"/>
</dbReference>
<feature type="transmembrane region" description="Helical" evidence="11">
    <location>
        <begin position="309"/>
        <end position="330"/>
    </location>
</feature>
<feature type="transmembrane region" description="Helical" evidence="11">
    <location>
        <begin position="167"/>
        <end position="190"/>
    </location>
</feature>
<keyword evidence="4" id="KW-0926">Vacuole</keyword>
<feature type="transmembrane region" description="Helical" evidence="11">
    <location>
        <begin position="446"/>
        <end position="464"/>
    </location>
</feature>
<dbReference type="PANTHER" id="PTHR24223:SF443">
    <property type="entry name" value="MULTIDRUG-RESISTANCE LIKE PROTEIN 1, ISOFORM I"/>
    <property type="match status" value="1"/>
</dbReference>
<feature type="transmembrane region" description="Helical" evidence="11">
    <location>
        <begin position="47"/>
        <end position="68"/>
    </location>
</feature>
<dbReference type="Gene3D" id="1.20.1560.10">
    <property type="entry name" value="ABC transporter type 1, transmembrane domain"/>
    <property type="match status" value="1"/>
</dbReference>
<keyword evidence="8" id="KW-0067">ATP-binding</keyword>
<feature type="transmembrane region" description="Helical" evidence="11">
    <location>
        <begin position="810"/>
        <end position="838"/>
    </location>
</feature>
<comment type="caution">
    <text evidence="14">The sequence shown here is derived from an EMBL/GenBank/DDBJ whole genome shotgun (WGS) entry which is preliminary data.</text>
</comment>
<dbReference type="SUPFAM" id="SSF90123">
    <property type="entry name" value="ABC transporter transmembrane region"/>
    <property type="match status" value="1"/>
</dbReference>
<dbReference type="FunFam" id="1.20.1560.10:FF:000020">
    <property type="entry name" value="ABC metal ion transporter"/>
    <property type="match status" value="1"/>
</dbReference>
<dbReference type="SUPFAM" id="SSF81321">
    <property type="entry name" value="Family A G protein-coupled receptor-like"/>
    <property type="match status" value="1"/>
</dbReference>
<feature type="transmembrane region" description="Helical" evidence="11">
    <location>
        <begin position="377"/>
        <end position="398"/>
    </location>
</feature>
<evidence type="ECO:0000256" key="3">
    <source>
        <dbReference type="ARBA" id="ARBA00022448"/>
    </source>
</evidence>
<evidence type="ECO:0000313" key="14">
    <source>
        <dbReference type="EMBL" id="CAF4098215.1"/>
    </source>
</evidence>
<dbReference type="Pfam" id="PF24357">
    <property type="entry name" value="TMD0_ABC"/>
    <property type="match status" value="1"/>
</dbReference>
<feature type="transmembrane region" description="Helical" evidence="11">
    <location>
        <begin position="12"/>
        <end position="35"/>
    </location>
</feature>
<dbReference type="GO" id="GO:0000323">
    <property type="term" value="C:lytic vacuole"/>
    <property type="evidence" value="ECO:0007669"/>
    <property type="project" value="UniProtKB-ARBA"/>
</dbReference>
<feature type="transmembrane region" description="Helical" evidence="11">
    <location>
        <begin position="342"/>
        <end position="365"/>
    </location>
</feature>
<feature type="transmembrane region" description="Helical" evidence="11">
    <location>
        <begin position="708"/>
        <end position="726"/>
    </location>
</feature>
<evidence type="ECO:0000256" key="2">
    <source>
        <dbReference type="ARBA" id="ARBA00009726"/>
    </source>
</evidence>
<evidence type="ECO:0000256" key="5">
    <source>
        <dbReference type="ARBA" id="ARBA00022692"/>
    </source>
</evidence>
<feature type="transmembrane region" description="Helical" evidence="11">
    <location>
        <begin position="579"/>
        <end position="601"/>
    </location>
</feature>
<organism evidence="14 15">
    <name type="scientific">Adineta steineri</name>
    <dbReference type="NCBI Taxonomy" id="433720"/>
    <lineage>
        <taxon>Eukaryota</taxon>
        <taxon>Metazoa</taxon>
        <taxon>Spiralia</taxon>
        <taxon>Gnathifera</taxon>
        <taxon>Rotifera</taxon>
        <taxon>Eurotatoria</taxon>
        <taxon>Bdelloidea</taxon>
        <taxon>Adinetida</taxon>
        <taxon>Adinetidae</taxon>
        <taxon>Adineta</taxon>
    </lineage>
</organism>
<feature type="transmembrane region" description="Helical" evidence="11">
    <location>
        <begin position="126"/>
        <end position="147"/>
    </location>
</feature>
<evidence type="ECO:0000256" key="9">
    <source>
        <dbReference type="ARBA" id="ARBA00022989"/>
    </source>
</evidence>
<feature type="transmembrane region" description="Helical" evidence="11">
    <location>
        <begin position="404"/>
        <end position="426"/>
    </location>
</feature>
<keyword evidence="10 11" id="KW-0472">Membrane</keyword>
<reference evidence="14" key="1">
    <citation type="submission" date="2021-02" db="EMBL/GenBank/DDBJ databases">
        <authorList>
            <person name="Nowell W R."/>
        </authorList>
    </citation>
    <scope>NUCLEOTIDE SEQUENCE</scope>
</reference>
<dbReference type="GO" id="GO:0005774">
    <property type="term" value="C:vacuolar membrane"/>
    <property type="evidence" value="ECO:0007669"/>
    <property type="project" value="UniProtKB-SubCell"/>
</dbReference>
<proteinExistence type="inferred from homology"/>
<evidence type="ECO:0000256" key="6">
    <source>
        <dbReference type="ARBA" id="ARBA00022737"/>
    </source>
</evidence>
<feature type="domain" description="ABC transmembrane type-1" evidence="13">
    <location>
        <begin position="595"/>
        <end position="859"/>
    </location>
</feature>
<dbReference type="PANTHER" id="PTHR24223">
    <property type="entry name" value="ATP-BINDING CASSETTE SUB-FAMILY C"/>
    <property type="match status" value="1"/>
</dbReference>